<proteinExistence type="predicted"/>
<keyword evidence="2" id="KW-1185">Reference proteome</keyword>
<evidence type="ECO:0000313" key="2">
    <source>
        <dbReference type="Proteomes" id="UP001476798"/>
    </source>
</evidence>
<gene>
    <name evidence="1" type="ORF">GOODEAATRI_015069</name>
</gene>
<comment type="caution">
    <text evidence="1">The sequence shown here is derived from an EMBL/GenBank/DDBJ whole genome shotgun (WGS) entry which is preliminary data.</text>
</comment>
<sequence>MHKTKKRISLTGLASAEWVVLDLLPHLALAFIDLRMVLGAPPGFAADRTGPNQMQCKSRVTVNKALNDTTRGEAEQHGAAAADTRDDLRSKDTTWCHFI</sequence>
<reference evidence="1 2" key="1">
    <citation type="submission" date="2021-06" db="EMBL/GenBank/DDBJ databases">
        <authorList>
            <person name="Palmer J.M."/>
        </authorList>
    </citation>
    <scope>NUCLEOTIDE SEQUENCE [LARGE SCALE GENOMIC DNA]</scope>
    <source>
        <strain evidence="1 2">GA_2019</strain>
        <tissue evidence="1">Muscle</tissue>
    </source>
</reference>
<evidence type="ECO:0008006" key="3">
    <source>
        <dbReference type="Google" id="ProtNLM"/>
    </source>
</evidence>
<accession>A0ABV0P4E0</accession>
<protein>
    <recommendedName>
        <fullName evidence="3">Secreted protein</fullName>
    </recommendedName>
</protein>
<dbReference type="Proteomes" id="UP001476798">
    <property type="component" value="Unassembled WGS sequence"/>
</dbReference>
<name>A0ABV0P4E0_9TELE</name>
<evidence type="ECO:0000313" key="1">
    <source>
        <dbReference type="EMBL" id="MEQ2178534.1"/>
    </source>
</evidence>
<organism evidence="1 2">
    <name type="scientific">Goodea atripinnis</name>
    <dbReference type="NCBI Taxonomy" id="208336"/>
    <lineage>
        <taxon>Eukaryota</taxon>
        <taxon>Metazoa</taxon>
        <taxon>Chordata</taxon>
        <taxon>Craniata</taxon>
        <taxon>Vertebrata</taxon>
        <taxon>Euteleostomi</taxon>
        <taxon>Actinopterygii</taxon>
        <taxon>Neopterygii</taxon>
        <taxon>Teleostei</taxon>
        <taxon>Neoteleostei</taxon>
        <taxon>Acanthomorphata</taxon>
        <taxon>Ovalentaria</taxon>
        <taxon>Atherinomorphae</taxon>
        <taxon>Cyprinodontiformes</taxon>
        <taxon>Goodeidae</taxon>
        <taxon>Goodea</taxon>
    </lineage>
</organism>
<dbReference type="EMBL" id="JAHRIO010061065">
    <property type="protein sequence ID" value="MEQ2178534.1"/>
    <property type="molecule type" value="Genomic_DNA"/>
</dbReference>